<name>A0ABU1G5E5_9GAMM</name>
<feature type="domain" description="Dynamin N-terminal" evidence="6">
    <location>
        <begin position="177"/>
        <end position="247"/>
    </location>
</feature>
<evidence type="ECO:0000256" key="5">
    <source>
        <dbReference type="ARBA" id="ARBA00023136"/>
    </source>
</evidence>
<dbReference type="Proteomes" id="UP001264519">
    <property type="component" value="Unassembled WGS sequence"/>
</dbReference>
<dbReference type="CDD" id="cd00882">
    <property type="entry name" value="Ras_like_GTPase"/>
    <property type="match status" value="1"/>
</dbReference>
<evidence type="ECO:0000256" key="2">
    <source>
        <dbReference type="ARBA" id="ARBA00022741"/>
    </source>
</evidence>
<evidence type="ECO:0000256" key="4">
    <source>
        <dbReference type="ARBA" id="ARBA00023134"/>
    </source>
</evidence>
<comment type="subcellular location">
    <subcellularLocation>
        <location evidence="1">Membrane</location>
    </subcellularLocation>
</comment>
<organism evidence="7 8">
    <name type="scientific">Halomonas koreensis</name>
    <dbReference type="NCBI Taxonomy" id="245385"/>
    <lineage>
        <taxon>Bacteria</taxon>
        <taxon>Pseudomonadati</taxon>
        <taxon>Pseudomonadota</taxon>
        <taxon>Gammaproteobacteria</taxon>
        <taxon>Oceanospirillales</taxon>
        <taxon>Halomonadaceae</taxon>
        <taxon>Halomonas</taxon>
    </lineage>
</organism>
<sequence length="592" mass="66127">MNQPVQHSASVNRRALLDSFSALQQRFDETHASIKQKEDQVRGEVKRTTEALMRQPDEARGKFKDDHPVRELVDHWLEQTREVARCWRESVEQSKAGTEFRSRIGDRLLVYVYGKVNAGKSSLGNYIANGTSRIDSEVMGELRRERAKFFLHGASAPGEEVRKVPLKGGFGVDRQECTSAVQYFTLPGLGWVDSPGLHSKTPENGELAKSYAQAADLIVYVMNSANPGRDTDMQEIEQLLAMSKPVVFALTRADREEPDEVDGELVLRRVMMPESDQQQQVRYVSDTLRERFGDKLDQCEVLPLSVAYAEATGDEKTAGIAPFMQCLRERIESDSVRMKRDTPRHNLMHFCRELGGTSEKLEQSQQTLEQALKPLQEDVEYRRQALSAELKLVLHQQVDRAMQTFEGDTRSLAREVREGLIPVVQERVSSTLYEQLQQVDRAVAKGLIFTGAEGLPGFEHEYAERTYRDASKRRAIGGSSGGLLGGALGLLGGPIGAAVGAAAGAWAGERIGNALADTKTEHYLSGDNRDQIEQSAREAFGRDIDRAIQQLYVQPLSGALEVMQETVSESRAEMERFEAYLQSMIKEMQDAA</sequence>
<dbReference type="PANTHER" id="PTHR10465:SF0">
    <property type="entry name" value="SARCALUMENIN"/>
    <property type="match status" value="1"/>
</dbReference>
<keyword evidence="2" id="KW-0547">Nucleotide-binding</keyword>
<evidence type="ECO:0000256" key="3">
    <source>
        <dbReference type="ARBA" id="ARBA00022801"/>
    </source>
</evidence>
<dbReference type="SUPFAM" id="SSF52540">
    <property type="entry name" value="P-loop containing nucleoside triphosphate hydrolases"/>
    <property type="match status" value="1"/>
</dbReference>
<evidence type="ECO:0000259" key="6">
    <source>
        <dbReference type="Pfam" id="PF00350"/>
    </source>
</evidence>
<comment type="caution">
    <text evidence="7">The sequence shown here is derived from an EMBL/GenBank/DDBJ whole genome shotgun (WGS) entry which is preliminary data.</text>
</comment>
<dbReference type="InterPro" id="IPR045063">
    <property type="entry name" value="Dynamin_N"/>
</dbReference>
<keyword evidence="5" id="KW-0472">Membrane</keyword>
<dbReference type="InterPro" id="IPR027417">
    <property type="entry name" value="P-loop_NTPase"/>
</dbReference>
<evidence type="ECO:0000313" key="8">
    <source>
        <dbReference type="Proteomes" id="UP001264519"/>
    </source>
</evidence>
<keyword evidence="3" id="KW-0378">Hydrolase</keyword>
<keyword evidence="8" id="KW-1185">Reference proteome</keyword>
<dbReference type="RefSeq" id="WP_309653739.1">
    <property type="nucleotide sequence ID" value="NZ_JARWAK010000015.1"/>
</dbReference>
<dbReference type="PANTHER" id="PTHR10465">
    <property type="entry name" value="TRANSMEMBRANE GTPASE FZO1"/>
    <property type="match status" value="1"/>
</dbReference>
<evidence type="ECO:0000256" key="1">
    <source>
        <dbReference type="ARBA" id="ARBA00004370"/>
    </source>
</evidence>
<reference evidence="7 8" key="1">
    <citation type="submission" date="2023-04" db="EMBL/GenBank/DDBJ databases">
        <title>A long-awaited taxogenomic arrangement of the family Halomonadaceae.</title>
        <authorList>
            <person name="De La Haba R."/>
            <person name="Chuvochina M."/>
            <person name="Wittouck S."/>
            <person name="Arahal D.R."/>
            <person name="Sanchez-Porro C."/>
            <person name="Hugenholtz P."/>
            <person name="Ventosa A."/>
        </authorList>
    </citation>
    <scope>NUCLEOTIDE SEQUENCE [LARGE SCALE GENOMIC DNA]</scope>
    <source>
        <strain evidence="7 8">DSM 23530</strain>
    </source>
</reference>
<dbReference type="Pfam" id="PF00350">
    <property type="entry name" value="Dynamin_N"/>
    <property type="match status" value="1"/>
</dbReference>
<dbReference type="InterPro" id="IPR027094">
    <property type="entry name" value="Mitofusin_fam"/>
</dbReference>
<dbReference type="EMBL" id="JARWAK010000015">
    <property type="protein sequence ID" value="MDR5868162.1"/>
    <property type="molecule type" value="Genomic_DNA"/>
</dbReference>
<keyword evidence="4" id="KW-0342">GTP-binding</keyword>
<evidence type="ECO:0000313" key="7">
    <source>
        <dbReference type="EMBL" id="MDR5868162.1"/>
    </source>
</evidence>
<dbReference type="Gene3D" id="3.40.50.300">
    <property type="entry name" value="P-loop containing nucleotide triphosphate hydrolases"/>
    <property type="match status" value="1"/>
</dbReference>
<proteinExistence type="predicted"/>
<gene>
    <name evidence="7" type="ORF">QC818_15355</name>
</gene>
<protein>
    <submittedName>
        <fullName evidence="7">GTPase domain-containing protein</fullName>
    </submittedName>
</protein>
<accession>A0ABU1G5E5</accession>